<accession>A0A6J4NPR3</accession>
<protein>
    <submittedName>
        <fullName evidence="1">Uncharacterized protein</fullName>
    </submittedName>
</protein>
<dbReference type="Gene3D" id="1.10.10.10">
    <property type="entry name" value="Winged helix-like DNA-binding domain superfamily/Winged helix DNA-binding domain"/>
    <property type="match status" value="1"/>
</dbReference>
<dbReference type="EMBL" id="CADCTR010003220">
    <property type="protein sequence ID" value="CAA9388375.1"/>
    <property type="molecule type" value="Genomic_DNA"/>
</dbReference>
<sequence>MEASNSTSTLTIHNADVAELLLNAQTQRLIHPFLGKEQSVAGAAKSLGMSTSALLYRVNKLLEYGILKVVREEPRAGRASKVYTTASSSFFVPFRVTRAETLEAHLSGVKHHYEQLLTTNVAEAMRGLDEDWGMRVFRDDEGRIQTLTAVYPDKLLQIDQVGPALLDFFYPSLYLDHEDAKALQQELVTLVQKYAVKRGAQRYLSHVGLVPLVKEKL</sequence>
<reference evidence="1" key="1">
    <citation type="submission" date="2020-02" db="EMBL/GenBank/DDBJ databases">
        <authorList>
            <person name="Meier V. D."/>
        </authorList>
    </citation>
    <scope>NUCLEOTIDE SEQUENCE</scope>
    <source>
        <strain evidence="1">AVDCRST_MAG93</strain>
    </source>
</reference>
<name>A0A6J4NPR3_9CHLR</name>
<dbReference type="SUPFAM" id="SSF46785">
    <property type="entry name" value="Winged helix' DNA-binding domain"/>
    <property type="match status" value="1"/>
</dbReference>
<evidence type="ECO:0000313" key="1">
    <source>
        <dbReference type="EMBL" id="CAA9388375.1"/>
    </source>
</evidence>
<gene>
    <name evidence="1" type="ORF">AVDCRST_MAG93-9594</name>
</gene>
<dbReference type="InterPro" id="IPR036388">
    <property type="entry name" value="WH-like_DNA-bd_sf"/>
</dbReference>
<dbReference type="InterPro" id="IPR036390">
    <property type="entry name" value="WH_DNA-bd_sf"/>
</dbReference>
<proteinExistence type="predicted"/>
<organism evidence="1">
    <name type="scientific">uncultured Chloroflexia bacterium</name>
    <dbReference type="NCBI Taxonomy" id="1672391"/>
    <lineage>
        <taxon>Bacteria</taxon>
        <taxon>Bacillati</taxon>
        <taxon>Chloroflexota</taxon>
        <taxon>Chloroflexia</taxon>
        <taxon>environmental samples</taxon>
    </lineage>
</organism>
<dbReference type="AlphaFoldDB" id="A0A6J4NPR3"/>